<gene>
    <name evidence="3" type="ORF">M9458_018340</name>
</gene>
<dbReference type="PANTHER" id="PTHR13992:SF21">
    <property type="entry name" value="NUCLEAR RECEPTOR COREPRESSOR 2"/>
    <property type="match status" value="1"/>
</dbReference>
<evidence type="ECO:0008006" key="5">
    <source>
        <dbReference type="Google" id="ProtNLM"/>
    </source>
</evidence>
<protein>
    <recommendedName>
        <fullName evidence="5">NCOR2</fullName>
    </recommendedName>
</protein>
<feature type="compositionally biased region" description="Basic and acidic residues" evidence="2">
    <location>
        <begin position="1"/>
        <end position="18"/>
    </location>
</feature>
<accession>A0ABD0QLN2</accession>
<evidence type="ECO:0000313" key="4">
    <source>
        <dbReference type="Proteomes" id="UP001529510"/>
    </source>
</evidence>
<proteinExistence type="inferred from homology"/>
<dbReference type="AlphaFoldDB" id="A0ABD0QLN2"/>
<evidence type="ECO:0000313" key="3">
    <source>
        <dbReference type="EMBL" id="KAL0186670.1"/>
    </source>
</evidence>
<reference evidence="3 4" key="1">
    <citation type="submission" date="2024-05" db="EMBL/GenBank/DDBJ databases">
        <title>Genome sequencing and assembly of Indian major carp, Cirrhinus mrigala (Hamilton, 1822).</title>
        <authorList>
            <person name="Mohindra V."/>
            <person name="Chowdhury L.M."/>
            <person name="Lal K."/>
            <person name="Jena J.K."/>
        </authorList>
    </citation>
    <scope>NUCLEOTIDE SEQUENCE [LARGE SCALE GENOMIC DNA]</scope>
    <source>
        <strain evidence="3">CM1030</strain>
        <tissue evidence="3">Blood</tissue>
    </source>
</reference>
<keyword evidence="4" id="KW-1185">Reference proteome</keyword>
<comment type="caution">
    <text evidence="3">The sequence shown here is derived from an EMBL/GenBank/DDBJ whole genome shotgun (WGS) entry which is preliminary data.</text>
</comment>
<name>A0ABD0QLN2_CIRMR</name>
<feature type="region of interest" description="Disordered" evidence="2">
    <location>
        <begin position="1"/>
        <end position="88"/>
    </location>
</feature>
<evidence type="ECO:0000256" key="1">
    <source>
        <dbReference type="ARBA" id="ARBA00010097"/>
    </source>
</evidence>
<evidence type="ECO:0000256" key="2">
    <source>
        <dbReference type="SAM" id="MobiDB-lite"/>
    </source>
</evidence>
<dbReference type="EMBL" id="JAMKFB020000008">
    <property type="protein sequence ID" value="KAL0186670.1"/>
    <property type="molecule type" value="Genomic_DNA"/>
</dbReference>
<dbReference type="Proteomes" id="UP001529510">
    <property type="component" value="Unassembled WGS sequence"/>
</dbReference>
<feature type="compositionally biased region" description="Low complexity" evidence="2">
    <location>
        <begin position="19"/>
        <end position="29"/>
    </location>
</feature>
<sequence length="212" mass="23857">IPRDDCQRREIKQMKREGSPSPRGPGHPSDALKSRAHESMVTTVKEGGRSIHLIPPEGVVIGKPKEGSITQGTPMKQEPAGSSKRHDVRSIIASSPRPYSGLPSHLELRPEHRGEQIPTQRCGQHLQLSVSYFTIGTDPVGYEDHKRSGYPPPSHRASPLVHMKVLARPSSRREKPLPLLESILRLWPTRGSYRDWELICIVARYLYHLILQ</sequence>
<comment type="similarity">
    <text evidence="1">Belongs to the N-CoR nuclear receptor corepressors family.</text>
</comment>
<feature type="non-terminal residue" evidence="3">
    <location>
        <position position="1"/>
    </location>
</feature>
<feature type="non-terminal residue" evidence="3">
    <location>
        <position position="212"/>
    </location>
</feature>
<dbReference type="PANTHER" id="PTHR13992">
    <property type="entry name" value="NUCLEAR RECEPTOR CO-REPRESSOR RELATED NCOR"/>
    <property type="match status" value="1"/>
</dbReference>
<organism evidence="3 4">
    <name type="scientific">Cirrhinus mrigala</name>
    <name type="common">Mrigala</name>
    <dbReference type="NCBI Taxonomy" id="683832"/>
    <lineage>
        <taxon>Eukaryota</taxon>
        <taxon>Metazoa</taxon>
        <taxon>Chordata</taxon>
        <taxon>Craniata</taxon>
        <taxon>Vertebrata</taxon>
        <taxon>Euteleostomi</taxon>
        <taxon>Actinopterygii</taxon>
        <taxon>Neopterygii</taxon>
        <taxon>Teleostei</taxon>
        <taxon>Ostariophysi</taxon>
        <taxon>Cypriniformes</taxon>
        <taxon>Cyprinidae</taxon>
        <taxon>Labeoninae</taxon>
        <taxon>Labeonini</taxon>
        <taxon>Cirrhinus</taxon>
    </lineage>
</organism>
<dbReference type="InterPro" id="IPR051571">
    <property type="entry name" value="N-CoR_corepressor"/>
</dbReference>